<proteinExistence type="predicted"/>
<comment type="caution">
    <text evidence="2">The sequence shown here is derived from an EMBL/GenBank/DDBJ whole genome shotgun (WGS) entry which is preliminary data.</text>
</comment>
<dbReference type="InterPro" id="IPR000073">
    <property type="entry name" value="AB_hydrolase_1"/>
</dbReference>
<dbReference type="PRINTS" id="PR00111">
    <property type="entry name" value="ABHYDROLASE"/>
</dbReference>
<dbReference type="Pfam" id="PF00561">
    <property type="entry name" value="Abhydrolase_1"/>
    <property type="match status" value="1"/>
</dbReference>
<evidence type="ECO:0000313" key="2">
    <source>
        <dbReference type="EMBL" id="KAF2726992.1"/>
    </source>
</evidence>
<organism evidence="2 3">
    <name type="scientific">Polyplosphaeria fusca</name>
    <dbReference type="NCBI Taxonomy" id="682080"/>
    <lineage>
        <taxon>Eukaryota</taxon>
        <taxon>Fungi</taxon>
        <taxon>Dikarya</taxon>
        <taxon>Ascomycota</taxon>
        <taxon>Pezizomycotina</taxon>
        <taxon>Dothideomycetes</taxon>
        <taxon>Pleosporomycetidae</taxon>
        <taxon>Pleosporales</taxon>
        <taxon>Tetraplosphaeriaceae</taxon>
        <taxon>Polyplosphaeria</taxon>
    </lineage>
</organism>
<dbReference type="PANTHER" id="PTHR43798">
    <property type="entry name" value="MONOACYLGLYCEROL LIPASE"/>
    <property type="match status" value="1"/>
</dbReference>
<protein>
    <submittedName>
        <fullName evidence="2">Alpha/beta-hydrolase</fullName>
    </submittedName>
</protein>
<accession>A0A9P4QGS6</accession>
<dbReference type="SUPFAM" id="SSF53474">
    <property type="entry name" value="alpha/beta-Hydrolases"/>
    <property type="match status" value="1"/>
</dbReference>
<feature type="domain" description="AB hydrolase-1" evidence="1">
    <location>
        <begin position="30"/>
        <end position="270"/>
    </location>
</feature>
<dbReference type="Gene3D" id="3.40.50.1820">
    <property type="entry name" value="alpha/beta hydrolase"/>
    <property type="match status" value="1"/>
</dbReference>
<dbReference type="GO" id="GO:0016020">
    <property type="term" value="C:membrane"/>
    <property type="evidence" value="ECO:0007669"/>
    <property type="project" value="TreeGrafter"/>
</dbReference>
<evidence type="ECO:0000259" key="1">
    <source>
        <dbReference type="Pfam" id="PF00561"/>
    </source>
</evidence>
<dbReference type="InterPro" id="IPR050266">
    <property type="entry name" value="AB_hydrolase_sf"/>
</dbReference>
<keyword evidence="3" id="KW-1185">Reference proteome</keyword>
<evidence type="ECO:0000313" key="3">
    <source>
        <dbReference type="Proteomes" id="UP000799444"/>
    </source>
</evidence>
<dbReference type="PANTHER" id="PTHR43798:SF33">
    <property type="entry name" value="HYDROLASE, PUTATIVE (AFU_ORTHOLOGUE AFUA_2G14860)-RELATED"/>
    <property type="match status" value="1"/>
</dbReference>
<reference evidence="2" key="1">
    <citation type="journal article" date="2020" name="Stud. Mycol.">
        <title>101 Dothideomycetes genomes: a test case for predicting lifestyles and emergence of pathogens.</title>
        <authorList>
            <person name="Haridas S."/>
            <person name="Albert R."/>
            <person name="Binder M."/>
            <person name="Bloem J."/>
            <person name="Labutti K."/>
            <person name="Salamov A."/>
            <person name="Andreopoulos B."/>
            <person name="Baker S."/>
            <person name="Barry K."/>
            <person name="Bills G."/>
            <person name="Bluhm B."/>
            <person name="Cannon C."/>
            <person name="Castanera R."/>
            <person name="Culley D."/>
            <person name="Daum C."/>
            <person name="Ezra D."/>
            <person name="Gonzalez J."/>
            <person name="Henrissat B."/>
            <person name="Kuo A."/>
            <person name="Liang C."/>
            <person name="Lipzen A."/>
            <person name="Lutzoni F."/>
            <person name="Magnuson J."/>
            <person name="Mondo S."/>
            <person name="Nolan M."/>
            <person name="Ohm R."/>
            <person name="Pangilinan J."/>
            <person name="Park H.-J."/>
            <person name="Ramirez L."/>
            <person name="Alfaro M."/>
            <person name="Sun H."/>
            <person name="Tritt A."/>
            <person name="Yoshinaga Y."/>
            <person name="Zwiers L.-H."/>
            <person name="Turgeon B."/>
            <person name="Goodwin S."/>
            <person name="Spatafora J."/>
            <person name="Crous P."/>
            <person name="Grigoriev I."/>
        </authorList>
    </citation>
    <scope>NUCLEOTIDE SEQUENCE</scope>
    <source>
        <strain evidence="2">CBS 125425</strain>
    </source>
</reference>
<dbReference type="AlphaFoldDB" id="A0A9P4QGS6"/>
<dbReference type="InterPro" id="IPR029058">
    <property type="entry name" value="AB_hydrolase_fold"/>
</dbReference>
<gene>
    <name evidence="2" type="ORF">EJ04DRAFT_517532</name>
</gene>
<name>A0A9P4QGS6_9PLEO</name>
<dbReference type="Proteomes" id="UP000799444">
    <property type="component" value="Unassembled WGS sequence"/>
</dbReference>
<dbReference type="EMBL" id="ML996365">
    <property type="protein sequence ID" value="KAF2726992.1"/>
    <property type="molecule type" value="Genomic_DNA"/>
</dbReference>
<sequence>MKSPPLSSSFYTSPSGTKTHFLQSDASTGPLLICLHGLGGSTETFIPLLPSLPQTCNIVLVDFQGFGKTPLAESSKPLSVPGHVADLSHLIAHLQADSGPDKQQKIILIGHSLGAIIALHYAAQNPERIGGLTLLGAGRAAGHIPAVRQRMLDTAATVRTKGIDIVADGAVKGNFYEDTAERKAGPAAREAVRNAVAASDPEGYAQTCEAIVGLNHVDPDYGKITCPVVFIAGDKDVISPVQRSIDLSQLVAGKSWVEIVKSGHQPILEDLPAVKQALGKLVTIAGA</sequence>
<dbReference type="OrthoDB" id="2498029at2759"/>